<dbReference type="EMBL" id="VDMD01000021">
    <property type="protein sequence ID" value="TRM60579.1"/>
    <property type="molecule type" value="Genomic_DNA"/>
</dbReference>
<evidence type="ECO:0000313" key="2">
    <source>
        <dbReference type="Proteomes" id="UP000320762"/>
    </source>
</evidence>
<comment type="caution">
    <text evidence="1">The sequence shown here is derived from an EMBL/GenBank/DDBJ whole genome shotgun (WGS) entry which is preliminary data.</text>
</comment>
<keyword evidence="2" id="KW-1185">Reference proteome</keyword>
<proteinExistence type="predicted"/>
<protein>
    <submittedName>
        <fullName evidence="1">Uncharacterized protein</fullName>
    </submittedName>
</protein>
<organism evidence="1 2">
    <name type="scientific">Schizophyllum amplum</name>
    <dbReference type="NCBI Taxonomy" id="97359"/>
    <lineage>
        <taxon>Eukaryota</taxon>
        <taxon>Fungi</taxon>
        <taxon>Dikarya</taxon>
        <taxon>Basidiomycota</taxon>
        <taxon>Agaricomycotina</taxon>
        <taxon>Agaricomycetes</taxon>
        <taxon>Agaricomycetidae</taxon>
        <taxon>Agaricales</taxon>
        <taxon>Schizophyllaceae</taxon>
        <taxon>Schizophyllum</taxon>
    </lineage>
</organism>
<dbReference type="AlphaFoldDB" id="A0A550C706"/>
<sequence>MMRCAYTRSYAVTAAAFERSYNCSSRRPKCSPSFVVCLSAPNLFFPARTLCLGGCDIGRRRLL</sequence>
<gene>
    <name evidence="1" type="ORF">BD626DRAFT_504537</name>
</gene>
<evidence type="ECO:0000313" key="1">
    <source>
        <dbReference type="EMBL" id="TRM60579.1"/>
    </source>
</evidence>
<dbReference type="Proteomes" id="UP000320762">
    <property type="component" value="Unassembled WGS sequence"/>
</dbReference>
<feature type="non-terminal residue" evidence="1">
    <location>
        <position position="63"/>
    </location>
</feature>
<reference evidence="1 2" key="1">
    <citation type="journal article" date="2019" name="New Phytol.">
        <title>Comparative genomics reveals unique wood-decay strategies and fruiting body development in the Schizophyllaceae.</title>
        <authorList>
            <person name="Almasi E."/>
            <person name="Sahu N."/>
            <person name="Krizsan K."/>
            <person name="Balint B."/>
            <person name="Kovacs G.M."/>
            <person name="Kiss B."/>
            <person name="Cseklye J."/>
            <person name="Drula E."/>
            <person name="Henrissat B."/>
            <person name="Nagy I."/>
            <person name="Chovatia M."/>
            <person name="Adam C."/>
            <person name="LaButti K."/>
            <person name="Lipzen A."/>
            <person name="Riley R."/>
            <person name="Grigoriev I.V."/>
            <person name="Nagy L.G."/>
        </authorList>
    </citation>
    <scope>NUCLEOTIDE SEQUENCE [LARGE SCALE GENOMIC DNA]</scope>
    <source>
        <strain evidence="1 2">NL-1724</strain>
    </source>
</reference>
<name>A0A550C706_9AGAR</name>
<accession>A0A550C706</accession>